<dbReference type="AlphaFoldDB" id="A0AAE1DTL9"/>
<accession>A0AAE1DTL9</accession>
<gene>
    <name evidence="1" type="ORF">RRG08_012100</name>
</gene>
<proteinExistence type="predicted"/>
<evidence type="ECO:0000313" key="1">
    <source>
        <dbReference type="EMBL" id="KAK3782489.1"/>
    </source>
</evidence>
<keyword evidence="2" id="KW-1185">Reference proteome</keyword>
<dbReference type="EMBL" id="JAWDGP010002499">
    <property type="protein sequence ID" value="KAK3782489.1"/>
    <property type="molecule type" value="Genomic_DNA"/>
</dbReference>
<evidence type="ECO:0000313" key="2">
    <source>
        <dbReference type="Proteomes" id="UP001283361"/>
    </source>
</evidence>
<sequence>MTKCQNKFRGLQTRSMSFFRAVEEMRREGEKMIPRPEDMRRQSSFKGNWYTELLQSIPLEVKAIWFYRDVLSKLSRYGLVREDVDGEVYCP</sequence>
<reference evidence="1" key="1">
    <citation type="journal article" date="2023" name="G3 (Bethesda)">
        <title>A reference genome for the long-term kleptoplast-retaining sea slug Elysia crispata morphotype clarki.</title>
        <authorList>
            <person name="Eastman K.E."/>
            <person name="Pendleton A.L."/>
            <person name="Shaikh M.A."/>
            <person name="Suttiyut T."/>
            <person name="Ogas R."/>
            <person name="Tomko P."/>
            <person name="Gavelis G."/>
            <person name="Widhalm J.R."/>
            <person name="Wisecaver J.H."/>
        </authorList>
    </citation>
    <scope>NUCLEOTIDE SEQUENCE</scope>
    <source>
        <strain evidence="1">ECLA1</strain>
    </source>
</reference>
<name>A0AAE1DTL9_9GAST</name>
<protein>
    <submittedName>
        <fullName evidence="1">Uncharacterized protein</fullName>
    </submittedName>
</protein>
<organism evidence="1 2">
    <name type="scientific">Elysia crispata</name>
    <name type="common">lettuce slug</name>
    <dbReference type="NCBI Taxonomy" id="231223"/>
    <lineage>
        <taxon>Eukaryota</taxon>
        <taxon>Metazoa</taxon>
        <taxon>Spiralia</taxon>
        <taxon>Lophotrochozoa</taxon>
        <taxon>Mollusca</taxon>
        <taxon>Gastropoda</taxon>
        <taxon>Heterobranchia</taxon>
        <taxon>Euthyneura</taxon>
        <taxon>Panpulmonata</taxon>
        <taxon>Sacoglossa</taxon>
        <taxon>Placobranchoidea</taxon>
        <taxon>Plakobranchidae</taxon>
        <taxon>Elysia</taxon>
    </lineage>
</organism>
<comment type="caution">
    <text evidence="1">The sequence shown here is derived from an EMBL/GenBank/DDBJ whole genome shotgun (WGS) entry which is preliminary data.</text>
</comment>
<dbReference type="Proteomes" id="UP001283361">
    <property type="component" value="Unassembled WGS sequence"/>
</dbReference>